<dbReference type="NCBIfam" id="TIGR01549">
    <property type="entry name" value="HAD-SF-IA-v1"/>
    <property type="match status" value="1"/>
</dbReference>
<dbReference type="InterPro" id="IPR023214">
    <property type="entry name" value="HAD_sf"/>
</dbReference>
<keyword evidence="2" id="KW-1185">Reference proteome</keyword>
<dbReference type="SFLD" id="SFLDG01129">
    <property type="entry name" value="C1.5:_HAD__Beta-PGM__Phosphata"/>
    <property type="match status" value="1"/>
</dbReference>
<dbReference type="Proteomes" id="UP000606870">
    <property type="component" value="Unassembled WGS sequence"/>
</dbReference>
<dbReference type="InterPro" id="IPR023198">
    <property type="entry name" value="PGP-like_dom2"/>
</dbReference>
<dbReference type="PANTHER" id="PTHR43434">
    <property type="entry name" value="PHOSPHOGLYCOLATE PHOSPHATASE"/>
    <property type="match status" value="1"/>
</dbReference>
<name>A0ABR6VHQ3_9FIRM</name>
<dbReference type="InterPro" id="IPR036412">
    <property type="entry name" value="HAD-like_sf"/>
</dbReference>
<keyword evidence="1" id="KW-0378">Hydrolase</keyword>
<dbReference type="InterPro" id="IPR050155">
    <property type="entry name" value="HAD-like_hydrolase_sf"/>
</dbReference>
<dbReference type="InterPro" id="IPR041492">
    <property type="entry name" value="HAD_2"/>
</dbReference>
<dbReference type="EMBL" id="JACOGK010000013">
    <property type="protein sequence ID" value="MBC3536741.1"/>
    <property type="molecule type" value="Genomic_DNA"/>
</dbReference>
<dbReference type="GO" id="GO:0016787">
    <property type="term" value="F:hydrolase activity"/>
    <property type="evidence" value="ECO:0007669"/>
    <property type="project" value="UniProtKB-KW"/>
</dbReference>
<comment type="caution">
    <text evidence="1">The sequence shown here is derived from an EMBL/GenBank/DDBJ whole genome shotgun (WGS) entry which is preliminary data.</text>
</comment>
<dbReference type="Pfam" id="PF13419">
    <property type="entry name" value="HAD_2"/>
    <property type="match status" value="1"/>
</dbReference>
<protein>
    <submittedName>
        <fullName evidence="1">HAD family hydrolase</fullName>
    </submittedName>
</protein>
<gene>
    <name evidence="1" type="ORF">H8J70_05700</name>
</gene>
<evidence type="ECO:0000313" key="2">
    <source>
        <dbReference type="Proteomes" id="UP000606870"/>
    </source>
</evidence>
<dbReference type="PANTHER" id="PTHR43434:SF1">
    <property type="entry name" value="PHOSPHOGLYCOLATE PHOSPHATASE"/>
    <property type="match status" value="1"/>
</dbReference>
<dbReference type="Gene3D" id="1.10.150.240">
    <property type="entry name" value="Putative phosphatase, domain 2"/>
    <property type="match status" value="1"/>
</dbReference>
<accession>A0ABR6VHQ3</accession>
<dbReference type="SFLD" id="SFLDS00003">
    <property type="entry name" value="Haloacid_Dehalogenase"/>
    <property type="match status" value="1"/>
</dbReference>
<dbReference type="InterPro" id="IPR006439">
    <property type="entry name" value="HAD-SF_hydro_IA"/>
</dbReference>
<dbReference type="Gene3D" id="3.40.50.1000">
    <property type="entry name" value="HAD superfamily/HAD-like"/>
    <property type="match status" value="1"/>
</dbReference>
<proteinExistence type="predicted"/>
<dbReference type="SUPFAM" id="SSF56784">
    <property type="entry name" value="HAD-like"/>
    <property type="match status" value="1"/>
</dbReference>
<sequence>MKPYKAIIFDMDGTVLDTLDELTHSLAHIFRQHGLPEKTSQEVRACLGYGYIGLIQRAVPDLPVAEQEQLAREFKDWYGAHCAGHTCLYAGIHELLQALKDAGRQTAIVSNKGQAAVTTLHEEFFSGLVTFSLGESPLYQKKPAPDMVWEALKRLGCAQEDAVYIGDSEVDKRTADNAGLDSILVTWGFRDPAFLEALQPDYLVQTPQELQTLLLSGD</sequence>
<organism evidence="1 2">
    <name type="scientific">Megasphaera hominis</name>
    <dbReference type="NCBI Taxonomy" id="159836"/>
    <lineage>
        <taxon>Bacteria</taxon>
        <taxon>Bacillati</taxon>
        <taxon>Bacillota</taxon>
        <taxon>Negativicutes</taxon>
        <taxon>Veillonellales</taxon>
        <taxon>Veillonellaceae</taxon>
        <taxon>Megasphaera</taxon>
    </lineage>
</organism>
<evidence type="ECO:0000313" key="1">
    <source>
        <dbReference type="EMBL" id="MBC3536741.1"/>
    </source>
</evidence>
<reference evidence="1 2" key="1">
    <citation type="submission" date="2020-08" db="EMBL/GenBank/DDBJ databases">
        <authorList>
            <person name="Liu C."/>
            <person name="Sun Q."/>
        </authorList>
    </citation>
    <scope>NUCLEOTIDE SEQUENCE [LARGE SCALE GENOMIC DNA]</scope>
    <source>
        <strain evidence="1 2">NSJ-59</strain>
    </source>
</reference>